<sequence length="583" mass="67373">MEIVQKYWFLVVLLLPLLGLGIYLEIRKSKERVALRIVLWFLALLALFFLVLGETQKDTNRYSVVLLTQNKEELSDDTAWLSEHPQTEIFTEQELMEQVYVAEQEANTLQIDTLFVPINQVDFWQEKLPKSRIFPANNISILGSYQIINQALSTVNEKYCFSIRFLKIQTPFWLYYQGWDMDKDSVFVDSAEKELDFCEVPKVPGRYVGKLWAKTDKSLEVMLPEIPLNVLDKKYLSILILSSYPSAEWRYLRDFWRSQGHSVRMQTGIALGKTLQTQGFVRDGLNSLLGEENKGKVDALVMEEAYFSSLSKTLQSRILNSVNQAFIRLLLFPSKGEFTRLLGSSTFALKARTTSPTYLFSWKGLAQSVELMPFTFTENWQRGASPFEELIAAQSYGKGWVLSQLAVATYPWLLAGKDELYEAYWSAVANWLNPESETAIFRMDQDWPMLKQTIGGELMGYTDIGKIQFLYEDIVRYFHTQTDPFIPEKQVLNFSLSQSGWWTPLVENDTLWASSFYVQKQEGFPGFKQSNRSDFSILQSEQGSDKVTGKGSLLSTFDWSRYRFVFVFSFIILLALLWLLPRI</sequence>
<feature type="transmembrane region" description="Helical" evidence="1">
    <location>
        <begin position="6"/>
        <end position="26"/>
    </location>
</feature>
<organism evidence="2 3">
    <name type="scientific">Shiella aurantiaca</name>
    <dbReference type="NCBI Taxonomy" id="3058365"/>
    <lineage>
        <taxon>Bacteria</taxon>
        <taxon>Pseudomonadati</taxon>
        <taxon>Bacteroidota</taxon>
        <taxon>Cytophagia</taxon>
        <taxon>Cytophagales</taxon>
        <taxon>Shiellaceae</taxon>
        <taxon>Shiella</taxon>
    </lineage>
</organism>
<keyword evidence="1" id="KW-0472">Membrane</keyword>
<accession>A0ABT8F0P5</accession>
<protein>
    <submittedName>
        <fullName evidence="2">Uncharacterized protein</fullName>
    </submittedName>
</protein>
<evidence type="ECO:0000256" key="1">
    <source>
        <dbReference type="SAM" id="Phobius"/>
    </source>
</evidence>
<keyword evidence="1" id="KW-1133">Transmembrane helix</keyword>
<evidence type="ECO:0000313" key="2">
    <source>
        <dbReference type="EMBL" id="MDN4164017.1"/>
    </source>
</evidence>
<keyword evidence="3" id="KW-1185">Reference proteome</keyword>
<dbReference type="Proteomes" id="UP001168552">
    <property type="component" value="Unassembled WGS sequence"/>
</dbReference>
<keyword evidence="1" id="KW-0812">Transmembrane</keyword>
<dbReference type="RefSeq" id="WP_320002545.1">
    <property type="nucleotide sequence ID" value="NZ_JAUHJS010000001.1"/>
</dbReference>
<comment type="caution">
    <text evidence="2">The sequence shown here is derived from an EMBL/GenBank/DDBJ whole genome shotgun (WGS) entry which is preliminary data.</text>
</comment>
<feature type="transmembrane region" description="Helical" evidence="1">
    <location>
        <begin position="562"/>
        <end position="580"/>
    </location>
</feature>
<feature type="transmembrane region" description="Helical" evidence="1">
    <location>
        <begin position="33"/>
        <end position="53"/>
    </location>
</feature>
<reference evidence="2" key="1">
    <citation type="submission" date="2023-06" db="EMBL/GenBank/DDBJ databases">
        <title>Cytophagales bacterium Strain LB-30, isolated from soil.</title>
        <authorList>
            <person name="Liu B."/>
        </authorList>
    </citation>
    <scope>NUCLEOTIDE SEQUENCE</scope>
    <source>
        <strain evidence="2">LB-30</strain>
    </source>
</reference>
<dbReference type="EMBL" id="JAUHJS010000001">
    <property type="protein sequence ID" value="MDN4164017.1"/>
    <property type="molecule type" value="Genomic_DNA"/>
</dbReference>
<evidence type="ECO:0000313" key="3">
    <source>
        <dbReference type="Proteomes" id="UP001168552"/>
    </source>
</evidence>
<proteinExistence type="predicted"/>
<gene>
    <name evidence="2" type="ORF">QWY31_00810</name>
</gene>
<name>A0ABT8F0P5_9BACT</name>